<dbReference type="EMBL" id="RKLQ01000002">
    <property type="protein sequence ID" value="MBX0304873.1"/>
    <property type="molecule type" value="Genomic_DNA"/>
</dbReference>
<dbReference type="InterPro" id="IPR006015">
    <property type="entry name" value="Universal_stress_UspA"/>
</dbReference>
<dbReference type="PANTHER" id="PTHR46268">
    <property type="entry name" value="STRESS RESPONSE PROTEIN NHAX"/>
    <property type="match status" value="1"/>
</dbReference>
<dbReference type="Proteomes" id="UP000783863">
    <property type="component" value="Unassembled WGS sequence"/>
</dbReference>
<feature type="domain" description="UspA" evidence="2">
    <location>
        <begin position="1"/>
        <end position="141"/>
    </location>
</feature>
<proteinExistence type="inferred from homology"/>
<accession>A0A8J8CBU6</accession>
<dbReference type="CDD" id="cd00293">
    <property type="entry name" value="USP-like"/>
    <property type="match status" value="1"/>
</dbReference>
<organism evidence="3 4">
    <name type="scientific">Haloarcula salinisoli</name>
    <dbReference type="NCBI Taxonomy" id="2487746"/>
    <lineage>
        <taxon>Archaea</taxon>
        <taxon>Methanobacteriati</taxon>
        <taxon>Methanobacteriota</taxon>
        <taxon>Stenosarchaea group</taxon>
        <taxon>Halobacteria</taxon>
        <taxon>Halobacteriales</taxon>
        <taxon>Haloarculaceae</taxon>
        <taxon>Haloarcula</taxon>
    </lineage>
</organism>
<evidence type="ECO:0000256" key="1">
    <source>
        <dbReference type="ARBA" id="ARBA00008791"/>
    </source>
</evidence>
<protein>
    <submittedName>
        <fullName evidence="3">Universal stress protein</fullName>
    </submittedName>
</protein>
<dbReference type="SUPFAM" id="SSF52402">
    <property type="entry name" value="Adenine nucleotide alpha hydrolases-like"/>
    <property type="match status" value="1"/>
</dbReference>
<sequence>MYDNVLVATDGSSGTTETLSHAVSIARDNDAVLHGLYVVDRRLVLAAEKDTQDDVRQSLEEEGEVALDDIGVGGEEAGLDVETRMEEGIPHKAIVDYAESAAIDLVVMGTHGRTGRDRVANLGSVTERVVESSPVPVLVVHID</sequence>
<reference evidence="3" key="1">
    <citation type="submission" date="2021-06" db="EMBL/GenBank/DDBJ databases">
        <title>Halomicroarcula sp. F24A a new haloarchaeum isolated from saline soil.</title>
        <authorList>
            <person name="Duran-Viseras A."/>
            <person name="Sanchez-Porro C."/>
            <person name="Ventosa A."/>
        </authorList>
    </citation>
    <scope>NUCLEOTIDE SEQUENCE</scope>
    <source>
        <strain evidence="3">F24A</strain>
    </source>
</reference>
<comment type="similarity">
    <text evidence="1">Belongs to the universal stress protein A family.</text>
</comment>
<dbReference type="RefSeq" id="WP_220589069.1">
    <property type="nucleotide sequence ID" value="NZ_RKLQ01000002.1"/>
</dbReference>
<dbReference type="PANTHER" id="PTHR46268:SF6">
    <property type="entry name" value="UNIVERSAL STRESS PROTEIN UP12"/>
    <property type="match status" value="1"/>
</dbReference>
<dbReference type="InterPro" id="IPR006016">
    <property type="entry name" value="UspA"/>
</dbReference>
<dbReference type="Pfam" id="PF00582">
    <property type="entry name" value="Usp"/>
    <property type="match status" value="1"/>
</dbReference>
<dbReference type="PRINTS" id="PR01438">
    <property type="entry name" value="UNVRSLSTRESS"/>
</dbReference>
<keyword evidence="4" id="KW-1185">Reference proteome</keyword>
<evidence type="ECO:0000313" key="4">
    <source>
        <dbReference type="Proteomes" id="UP000783863"/>
    </source>
</evidence>
<gene>
    <name evidence="3" type="ORF">EGD98_14465</name>
</gene>
<dbReference type="Gene3D" id="3.40.50.620">
    <property type="entry name" value="HUPs"/>
    <property type="match status" value="1"/>
</dbReference>
<name>A0A8J8CBU6_9EURY</name>
<dbReference type="AlphaFoldDB" id="A0A8J8CBU6"/>
<dbReference type="InterPro" id="IPR014729">
    <property type="entry name" value="Rossmann-like_a/b/a_fold"/>
</dbReference>
<evidence type="ECO:0000313" key="3">
    <source>
        <dbReference type="EMBL" id="MBX0304873.1"/>
    </source>
</evidence>
<comment type="caution">
    <text evidence="3">The sequence shown here is derived from an EMBL/GenBank/DDBJ whole genome shotgun (WGS) entry which is preliminary data.</text>
</comment>
<evidence type="ECO:0000259" key="2">
    <source>
        <dbReference type="Pfam" id="PF00582"/>
    </source>
</evidence>